<keyword evidence="4" id="KW-1185">Reference proteome</keyword>
<feature type="non-terminal residue" evidence="3">
    <location>
        <position position="1"/>
    </location>
</feature>
<dbReference type="EMBL" id="JADAQX010000383">
    <property type="protein sequence ID" value="KAF8820451.1"/>
    <property type="molecule type" value="Genomic_DNA"/>
</dbReference>
<evidence type="ECO:0000259" key="2">
    <source>
        <dbReference type="Pfam" id="PF00271"/>
    </source>
</evidence>
<dbReference type="Gene3D" id="3.40.50.300">
    <property type="entry name" value="P-loop containing nucleotide triphosphate hydrolases"/>
    <property type="match status" value="1"/>
</dbReference>
<dbReference type="InterPro" id="IPR001650">
    <property type="entry name" value="Helicase_C-like"/>
</dbReference>
<sequence>SEKWDTLSLLNRDNLNKSIHILVASDVMAEGIDVQTCNCCISMKTPTNYREFVQTRGRLRQSSSSYYVLRERPHFPLLQPIKFSMEFLRYDDIFLDYCNARAASNQENLALESSEKNSENLSPSDEKHIALVIKI</sequence>
<dbReference type="SUPFAM" id="SSF52540">
    <property type="entry name" value="P-loop containing nucleoside triphosphate hydrolases"/>
    <property type="match status" value="1"/>
</dbReference>
<dbReference type="PANTHER" id="PTHR14950">
    <property type="entry name" value="DICER-RELATED"/>
    <property type="match status" value="1"/>
</dbReference>
<accession>A0ABQ7J8X5</accession>
<protein>
    <recommendedName>
        <fullName evidence="2">Helicase C-terminal domain-containing protein</fullName>
    </recommendedName>
</protein>
<evidence type="ECO:0000256" key="1">
    <source>
        <dbReference type="ARBA" id="ARBA00022801"/>
    </source>
</evidence>
<name>A0ABQ7J8X5_9APIC</name>
<reference evidence="3 4" key="1">
    <citation type="journal article" date="2020" name="bioRxiv">
        <title>Metabolic contributions of an alphaproteobacterial endosymbiont in the apicomplexan Cardiosporidium cionae.</title>
        <authorList>
            <person name="Hunter E.S."/>
            <person name="Paight C.J."/>
            <person name="Lane C.E."/>
        </authorList>
    </citation>
    <scope>NUCLEOTIDE SEQUENCE [LARGE SCALE GENOMIC DNA]</scope>
    <source>
        <strain evidence="3">ESH_2018</strain>
    </source>
</reference>
<organism evidence="3 4">
    <name type="scientific">Cardiosporidium cionae</name>
    <dbReference type="NCBI Taxonomy" id="476202"/>
    <lineage>
        <taxon>Eukaryota</taxon>
        <taxon>Sar</taxon>
        <taxon>Alveolata</taxon>
        <taxon>Apicomplexa</taxon>
        <taxon>Aconoidasida</taxon>
        <taxon>Nephromycida</taxon>
        <taxon>Cardiosporidium</taxon>
    </lineage>
</organism>
<dbReference type="InterPro" id="IPR027417">
    <property type="entry name" value="P-loop_NTPase"/>
</dbReference>
<dbReference type="Proteomes" id="UP000823046">
    <property type="component" value="Unassembled WGS sequence"/>
</dbReference>
<dbReference type="Pfam" id="PF00271">
    <property type="entry name" value="Helicase_C"/>
    <property type="match status" value="1"/>
</dbReference>
<comment type="caution">
    <text evidence="3">The sequence shown here is derived from an EMBL/GenBank/DDBJ whole genome shotgun (WGS) entry which is preliminary data.</text>
</comment>
<dbReference type="PANTHER" id="PTHR14950:SF37">
    <property type="entry name" value="ENDORIBONUCLEASE DICER"/>
    <property type="match status" value="1"/>
</dbReference>
<evidence type="ECO:0000313" key="3">
    <source>
        <dbReference type="EMBL" id="KAF8820451.1"/>
    </source>
</evidence>
<feature type="domain" description="Helicase C-terminal" evidence="2">
    <location>
        <begin position="14"/>
        <end position="59"/>
    </location>
</feature>
<keyword evidence="1" id="KW-0378">Hydrolase</keyword>
<gene>
    <name evidence="3" type="ORF">IE077_003163</name>
</gene>
<proteinExistence type="predicted"/>
<evidence type="ECO:0000313" key="4">
    <source>
        <dbReference type="Proteomes" id="UP000823046"/>
    </source>
</evidence>